<organism evidence="10 11">
    <name type="scientific">Archangium minus</name>
    <dbReference type="NCBI Taxonomy" id="83450"/>
    <lineage>
        <taxon>Bacteria</taxon>
        <taxon>Pseudomonadati</taxon>
        <taxon>Myxococcota</taxon>
        <taxon>Myxococcia</taxon>
        <taxon>Myxococcales</taxon>
        <taxon>Cystobacterineae</taxon>
        <taxon>Archangiaceae</taxon>
        <taxon>Archangium</taxon>
    </lineage>
</organism>
<evidence type="ECO:0000256" key="8">
    <source>
        <dbReference type="SAM" id="Phobius"/>
    </source>
</evidence>
<dbReference type="Pfam" id="PF00069">
    <property type="entry name" value="Pkinase"/>
    <property type="match status" value="1"/>
</dbReference>
<keyword evidence="4 6" id="KW-0067">ATP-binding</keyword>
<dbReference type="PROSITE" id="PS50005">
    <property type="entry name" value="TPR"/>
    <property type="match status" value="4"/>
</dbReference>
<dbReference type="Pfam" id="PF13424">
    <property type="entry name" value="TPR_12"/>
    <property type="match status" value="3"/>
</dbReference>
<dbReference type="Proteomes" id="UP001611383">
    <property type="component" value="Chromosome"/>
</dbReference>
<dbReference type="PROSITE" id="PS00107">
    <property type="entry name" value="PROTEIN_KINASE_ATP"/>
    <property type="match status" value="1"/>
</dbReference>
<accession>A0ABY9WMB2</accession>
<keyword evidence="2 6" id="KW-0547">Nucleotide-binding</keyword>
<dbReference type="Gene3D" id="1.10.510.10">
    <property type="entry name" value="Transferase(Phosphotransferase) domain 1"/>
    <property type="match status" value="1"/>
</dbReference>
<dbReference type="EMBL" id="CP043494">
    <property type="protein sequence ID" value="WNG44843.1"/>
    <property type="molecule type" value="Genomic_DNA"/>
</dbReference>
<feature type="repeat" description="TPR" evidence="5">
    <location>
        <begin position="829"/>
        <end position="862"/>
    </location>
</feature>
<evidence type="ECO:0000256" key="2">
    <source>
        <dbReference type="ARBA" id="ARBA00022741"/>
    </source>
</evidence>
<evidence type="ECO:0000256" key="6">
    <source>
        <dbReference type="PROSITE-ProRule" id="PRU10141"/>
    </source>
</evidence>
<dbReference type="InterPro" id="IPR019734">
    <property type="entry name" value="TPR_rpt"/>
</dbReference>
<dbReference type="CDD" id="cd14014">
    <property type="entry name" value="STKc_PknB_like"/>
    <property type="match status" value="1"/>
</dbReference>
<dbReference type="PANTHER" id="PTHR43289:SF34">
    <property type="entry name" value="SERINE_THREONINE-PROTEIN KINASE YBDM-RELATED"/>
    <property type="match status" value="1"/>
</dbReference>
<dbReference type="InterPro" id="IPR008271">
    <property type="entry name" value="Ser/Thr_kinase_AS"/>
</dbReference>
<keyword evidence="8" id="KW-1133">Transmembrane helix</keyword>
<evidence type="ECO:0000313" key="10">
    <source>
        <dbReference type="EMBL" id="WNG44843.1"/>
    </source>
</evidence>
<evidence type="ECO:0000256" key="7">
    <source>
        <dbReference type="SAM" id="MobiDB-lite"/>
    </source>
</evidence>
<feature type="domain" description="Protein kinase" evidence="9">
    <location>
        <begin position="80"/>
        <end position="357"/>
    </location>
</feature>
<keyword evidence="11" id="KW-1185">Reference proteome</keyword>
<dbReference type="PROSITE" id="PS00108">
    <property type="entry name" value="PROTEIN_KINASE_ST"/>
    <property type="match status" value="1"/>
</dbReference>
<evidence type="ECO:0000256" key="3">
    <source>
        <dbReference type="ARBA" id="ARBA00022777"/>
    </source>
</evidence>
<feature type="repeat" description="TPR" evidence="5">
    <location>
        <begin position="787"/>
        <end position="820"/>
    </location>
</feature>
<dbReference type="SUPFAM" id="SSF48452">
    <property type="entry name" value="TPR-like"/>
    <property type="match status" value="3"/>
</dbReference>
<evidence type="ECO:0000256" key="4">
    <source>
        <dbReference type="ARBA" id="ARBA00022840"/>
    </source>
</evidence>
<keyword evidence="8" id="KW-0472">Membrane</keyword>
<keyword evidence="8" id="KW-0812">Transmembrane</keyword>
<dbReference type="PANTHER" id="PTHR43289">
    <property type="entry name" value="MITOGEN-ACTIVATED PROTEIN KINASE KINASE KINASE 20-RELATED"/>
    <property type="match status" value="1"/>
</dbReference>
<dbReference type="InterPro" id="IPR011990">
    <property type="entry name" value="TPR-like_helical_dom_sf"/>
</dbReference>
<dbReference type="Gene3D" id="3.30.200.20">
    <property type="entry name" value="Phosphorylase Kinase, domain 1"/>
    <property type="match status" value="1"/>
</dbReference>
<evidence type="ECO:0000259" key="9">
    <source>
        <dbReference type="PROSITE" id="PS50011"/>
    </source>
</evidence>
<keyword evidence="3 10" id="KW-0418">Kinase</keyword>
<feature type="region of interest" description="Disordered" evidence="7">
    <location>
        <begin position="986"/>
        <end position="1005"/>
    </location>
</feature>
<protein>
    <submittedName>
        <fullName evidence="10">Serine/threonine protein kinase</fullName>
    </submittedName>
</protein>
<dbReference type="PROSITE" id="PS50293">
    <property type="entry name" value="TPR_REGION"/>
    <property type="match status" value="1"/>
</dbReference>
<keyword evidence="1" id="KW-0808">Transferase</keyword>
<feature type="repeat" description="TPR" evidence="5">
    <location>
        <begin position="871"/>
        <end position="904"/>
    </location>
</feature>
<sequence length="1005" mass="109419">MSQSSSSGTGGCPPEQALISFASGSLPETERSALNAHLVRCSVCLEVVSALIAENGPASNVSSRSQPAPVLARGTAMGRYLVLDPIGLGGMGVVYSAYDPGLDRKVALKLLPPNGPHGASSPEGRNRLQREARTLARLSHPNVVTVYDVGSEGEQVFVAMELVDGQTLRTWLSAGSHSWQQVLHCFAEAGRGLVAAHAVGVVHRDFKPDNVLIGREGRVRVTDFGLARVTEVTPDTLATAEAGAAPGANGLTHASSLSGTQAGTPRYMAPEQWRGATTGPWTDQFSFCVALWEALYGEHPFTGTSPAELKQEVTAGRLRAAPAQRHIPERIHAALVRGLQPEPSARHPSMEALLALLESDPARRRRHIVALVGAGVLLLGLLGAGLAQWTYRSAQLCAGGPARVQSAWGAATRERVRRGLLASGAPGAERTWELLTRSVDAYTSDWASMHREACEATRVRGEQSEQLLDRRMLCLDHALQRMSALARELEHAERATADKALDAVHALPALSECANAAALLEAPGLPQDASVRQQVLTLRGQLAELETLKELGHLKEALPRAEALTRASEAVAYPPLQAEVLLLEGELRQLDEQIPQALERFHRAALRAEKGHEDSLATRAWTLLALLYGTERKEFAEAHRCIDYAQAKLDRLGHRDLLLETALLGTRSGLADREGNYAEAVNLDQERVKALEQQLGPDAPALASALYGLAASFYMQGRSDEAYAAIRRSLELYERHWGPETMKLATGLNLLAIIAKHRHQLPEAREAYERSLRIYARLSGEQSSRYAQTLSNLAALLDDLGEYEQALAAFQRAVDIERASKEKDSDSLANILTNMASVYRSLGRFEEALAVSNEALSLRTTKFGPRHVLVGVTLDSIGVSLMKLGRYTEALEHFRRELEIFTASFPAEHPHVATAHYQVGLALAGLGRLSQARASLERALAIFERRPDLGPEQAETRFRLALLQWENGGEDRARARQRIQELREQLKGSARTEADEWLGAHPESR</sequence>
<dbReference type="GO" id="GO:0004674">
    <property type="term" value="F:protein serine/threonine kinase activity"/>
    <property type="evidence" value="ECO:0007669"/>
    <property type="project" value="UniProtKB-KW"/>
</dbReference>
<keyword evidence="5" id="KW-0802">TPR repeat</keyword>
<evidence type="ECO:0000256" key="5">
    <source>
        <dbReference type="PROSITE-ProRule" id="PRU00339"/>
    </source>
</evidence>
<dbReference type="SUPFAM" id="SSF56112">
    <property type="entry name" value="Protein kinase-like (PK-like)"/>
    <property type="match status" value="1"/>
</dbReference>
<feature type="repeat" description="TPR" evidence="5">
    <location>
        <begin position="703"/>
        <end position="736"/>
    </location>
</feature>
<evidence type="ECO:0000256" key="1">
    <source>
        <dbReference type="ARBA" id="ARBA00022679"/>
    </source>
</evidence>
<dbReference type="PROSITE" id="PS50011">
    <property type="entry name" value="PROTEIN_KINASE_DOM"/>
    <property type="match status" value="1"/>
</dbReference>
<reference evidence="10 11" key="1">
    <citation type="submission" date="2019-08" db="EMBL/GenBank/DDBJ databases">
        <title>Archangium and Cystobacter genomes.</title>
        <authorList>
            <person name="Chen I.-C.K."/>
            <person name="Wielgoss S."/>
        </authorList>
    </citation>
    <scope>NUCLEOTIDE SEQUENCE [LARGE SCALE GENOMIC DNA]</scope>
    <source>
        <strain evidence="10 11">Cbm 6</strain>
    </source>
</reference>
<gene>
    <name evidence="10" type="ORF">F0U60_12625</name>
</gene>
<name>A0ABY9WMB2_9BACT</name>
<dbReference type="InterPro" id="IPR000719">
    <property type="entry name" value="Prot_kinase_dom"/>
</dbReference>
<feature type="transmembrane region" description="Helical" evidence="8">
    <location>
        <begin position="368"/>
        <end position="391"/>
    </location>
</feature>
<dbReference type="Pfam" id="PF13181">
    <property type="entry name" value="TPR_8"/>
    <property type="match status" value="1"/>
</dbReference>
<dbReference type="InterPro" id="IPR017441">
    <property type="entry name" value="Protein_kinase_ATP_BS"/>
</dbReference>
<dbReference type="Gene3D" id="1.25.40.10">
    <property type="entry name" value="Tetratricopeptide repeat domain"/>
    <property type="match status" value="2"/>
</dbReference>
<feature type="binding site" evidence="6">
    <location>
        <position position="109"/>
    </location>
    <ligand>
        <name>ATP</name>
        <dbReference type="ChEBI" id="CHEBI:30616"/>
    </ligand>
</feature>
<proteinExistence type="predicted"/>
<dbReference type="InterPro" id="IPR011009">
    <property type="entry name" value="Kinase-like_dom_sf"/>
</dbReference>
<evidence type="ECO:0000313" key="11">
    <source>
        <dbReference type="Proteomes" id="UP001611383"/>
    </source>
</evidence>
<dbReference type="SMART" id="SM00028">
    <property type="entry name" value="TPR"/>
    <property type="match status" value="7"/>
</dbReference>
<keyword evidence="10" id="KW-0723">Serine/threonine-protein kinase</keyword>